<name>A0A8D9E4J8_9HEMI</name>
<proteinExistence type="predicted"/>
<dbReference type="EMBL" id="HBUF01418139">
    <property type="protein sequence ID" value="CAG6740262.1"/>
    <property type="molecule type" value="Transcribed_RNA"/>
</dbReference>
<sequence length="151" mass="16784">MYGAASEMNTQIFSSIVDPGNKFLMLSLMNLATVAWLVFSNSLQSTKYGVEGSNSRVPIMRLATYLPQLSVVSSAEIHTSLPCNSLLILSIIFSYKVGTTFLRSVDSSGMFLLTQYFLRKFLNTSLFSLLNGILLETRALHKSIWNSLPED</sequence>
<reference evidence="1" key="1">
    <citation type="submission" date="2021-05" db="EMBL/GenBank/DDBJ databases">
        <authorList>
            <person name="Alioto T."/>
            <person name="Alioto T."/>
            <person name="Gomez Garrido J."/>
        </authorList>
    </citation>
    <scope>NUCLEOTIDE SEQUENCE</scope>
</reference>
<dbReference type="EMBL" id="HBUF01200824">
    <property type="protein sequence ID" value="CAG6661845.1"/>
    <property type="molecule type" value="Transcribed_RNA"/>
</dbReference>
<evidence type="ECO:0000313" key="1">
    <source>
        <dbReference type="EMBL" id="CAG6740262.1"/>
    </source>
</evidence>
<accession>A0A8D9E4J8</accession>
<dbReference type="AlphaFoldDB" id="A0A8D9E4J8"/>
<organism evidence="1">
    <name type="scientific">Cacopsylla melanoneura</name>
    <dbReference type="NCBI Taxonomy" id="428564"/>
    <lineage>
        <taxon>Eukaryota</taxon>
        <taxon>Metazoa</taxon>
        <taxon>Ecdysozoa</taxon>
        <taxon>Arthropoda</taxon>
        <taxon>Hexapoda</taxon>
        <taxon>Insecta</taxon>
        <taxon>Pterygota</taxon>
        <taxon>Neoptera</taxon>
        <taxon>Paraneoptera</taxon>
        <taxon>Hemiptera</taxon>
        <taxon>Sternorrhyncha</taxon>
        <taxon>Psylloidea</taxon>
        <taxon>Psyllidae</taxon>
        <taxon>Psyllinae</taxon>
        <taxon>Cacopsylla</taxon>
    </lineage>
</organism>
<protein>
    <submittedName>
        <fullName evidence="1">Uncharacterized protein</fullName>
    </submittedName>
</protein>
<dbReference type="EMBL" id="HBUF01082022">
    <property type="protein sequence ID" value="CAG6633215.1"/>
    <property type="molecule type" value="Transcribed_RNA"/>
</dbReference>